<keyword evidence="2" id="KW-1133">Transmembrane helix</keyword>
<accession>A0A137PCZ1</accession>
<dbReference type="EMBL" id="KQ964445">
    <property type="protein sequence ID" value="KXN72867.1"/>
    <property type="molecule type" value="Genomic_DNA"/>
</dbReference>
<reference evidence="3 4" key="1">
    <citation type="journal article" date="2015" name="Genome Biol. Evol.">
        <title>Phylogenomic analyses indicate that early fungi evolved digesting cell walls of algal ancestors of land plants.</title>
        <authorList>
            <person name="Chang Y."/>
            <person name="Wang S."/>
            <person name="Sekimoto S."/>
            <person name="Aerts A.L."/>
            <person name="Choi C."/>
            <person name="Clum A."/>
            <person name="LaButti K.M."/>
            <person name="Lindquist E.A."/>
            <person name="Yee Ngan C."/>
            <person name="Ohm R.A."/>
            <person name="Salamov A.A."/>
            <person name="Grigoriev I.V."/>
            <person name="Spatafora J.W."/>
            <person name="Berbee M.L."/>
        </authorList>
    </citation>
    <scope>NUCLEOTIDE SEQUENCE [LARGE SCALE GENOMIC DNA]</scope>
    <source>
        <strain evidence="3 4">NRRL 28638</strain>
    </source>
</reference>
<gene>
    <name evidence="3" type="ORF">CONCODRAFT_15887</name>
</gene>
<feature type="region of interest" description="Disordered" evidence="1">
    <location>
        <begin position="119"/>
        <end position="146"/>
    </location>
</feature>
<sequence>MYKSYFNILPHIPTSPPATSINEHYIFLISIISLIILTGCILGYLLVVLDAKVSKESYIYQTNDKESYCNNPCHFVTNTNNAHESFQIVYQRSTSVTPLLNGRSLFCLNTDCNSYKRPLSPDNLSTPSTSYQSTTETPLTSISIQN</sequence>
<evidence type="ECO:0000256" key="1">
    <source>
        <dbReference type="SAM" id="MobiDB-lite"/>
    </source>
</evidence>
<feature type="transmembrane region" description="Helical" evidence="2">
    <location>
        <begin position="25"/>
        <end position="49"/>
    </location>
</feature>
<proteinExistence type="predicted"/>
<keyword evidence="4" id="KW-1185">Reference proteome</keyword>
<dbReference type="AlphaFoldDB" id="A0A137PCZ1"/>
<evidence type="ECO:0000313" key="3">
    <source>
        <dbReference type="EMBL" id="KXN72867.1"/>
    </source>
</evidence>
<keyword evidence="2" id="KW-0472">Membrane</keyword>
<evidence type="ECO:0000313" key="4">
    <source>
        <dbReference type="Proteomes" id="UP000070444"/>
    </source>
</evidence>
<evidence type="ECO:0000256" key="2">
    <source>
        <dbReference type="SAM" id="Phobius"/>
    </source>
</evidence>
<protein>
    <submittedName>
        <fullName evidence="3">Uncharacterized protein</fullName>
    </submittedName>
</protein>
<organism evidence="3 4">
    <name type="scientific">Conidiobolus coronatus (strain ATCC 28846 / CBS 209.66 / NRRL 28638)</name>
    <name type="common">Delacroixia coronata</name>
    <dbReference type="NCBI Taxonomy" id="796925"/>
    <lineage>
        <taxon>Eukaryota</taxon>
        <taxon>Fungi</taxon>
        <taxon>Fungi incertae sedis</taxon>
        <taxon>Zoopagomycota</taxon>
        <taxon>Entomophthoromycotina</taxon>
        <taxon>Entomophthoromycetes</taxon>
        <taxon>Entomophthorales</taxon>
        <taxon>Ancylistaceae</taxon>
        <taxon>Conidiobolus</taxon>
    </lineage>
</organism>
<keyword evidence="2" id="KW-0812">Transmembrane</keyword>
<feature type="compositionally biased region" description="Polar residues" evidence="1">
    <location>
        <begin position="122"/>
        <end position="146"/>
    </location>
</feature>
<name>A0A137PCZ1_CONC2</name>
<dbReference type="Proteomes" id="UP000070444">
    <property type="component" value="Unassembled WGS sequence"/>
</dbReference>